<evidence type="ECO:0000313" key="4">
    <source>
        <dbReference type="EMBL" id="MCL9682577.1"/>
    </source>
</evidence>
<evidence type="ECO:0000256" key="1">
    <source>
        <dbReference type="ARBA" id="ARBA00022679"/>
    </source>
</evidence>
<dbReference type="InterPro" id="IPR011611">
    <property type="entry name" value="PfkB_dom"/>
</dbReference>
<evidence type="ECO:0000259" key="3">
    <source>
        <dbReference type="Pfam" id="PF00294"/>
    </source>
</evidence>
<keyword evidence="2 4" id="KW-0418">Kinase</keyword>
<keyword evidence="5" id="KW-1185">Reference proteome</keyword>
<evidence type="ECO:0000256" key="2">
    <source>
        <dbReference type="ARBA" id="ARBA00022777"/>
    </source>
</evidence>
<dbReference type="CDD" id="cd01941">
    <property type="entry name" value="YeiC_kinase_like"/>
    <property type="match status" value="1"/>
</dbReference>
<evidence type="ECO:0000313" key="5">
    <source>
        <dbReference type="Proteomes" id="UP001139721"/>
    </source>
</evidence>
<dbReference type="Gene3D" id="3.40.1190.20">
    <property type="match status" value="1"/>
</dbReference>
<dbReference type="PANTHER" id="PTHR10584">
    <property type="entry name" value="SUGAR KINASE"/>
    <property type="match status" value="1"/>
</dbReference>
<reference evidence="4" key="1">
    <citation type="submission" date="2021-11" db="EMBL/GenBank/DDBJ databases">
        <title>Legionella maioricencis sp. nov., a new species isolated from hot water samples in Mallorca.</title>
        <authorList>
            <person name="Crespi S."/>
            <person name="Drasar V."/>
            <person name="Salva-Serra F."/>
            <person name="Jaen-Luchoro D."/>
            <person name="Pineiro-Iglesias B."/>
            <person name="Aliaga F."/>
            <person name="Fernandez-Juarez V."/>
            <person name="Coll G."/>
            <person name="Moore E.R.B."/>
            <person name="Bennasar-Figueras A."/>
        </authorList>
    </citation>
    <scope>NUCLEOTIDE SEQUENCE</scope>
    <source>
        <strain evidence="4">HCPI-6</strain>
    </source>
</reference>
<name>A0A9X2CXI5_9GAMM</name>
<dbReference type="EMBL" id="JAJKBJ010000001">
    <property type="protein sequence ID" value="MCL9682577.1"/>
    <property type="molecule type" value="Genomic_DNA"/>
</dbReference>
<accession>A0A9X2CXI5</accession>
<protein>
    <submittedName>
        <fullName evidence="4">Carbohydrate kinase family protein</fullName>
    </submittedName>
</protein>
<gene>
    <name evidence="4" type="ORF">LOX96_00525</name>
</gene>
<dbReference type="GO" id="GO:0016301">
    <property type="term" value="F:kinase activity"/>
    <property type="evidence" value="ECO:0007669"/>
    <property type="project" value="UniProtKB-KW"/>
</dbReference>
<dbReference type="AlphaFoldDB" id="A0A9X2CXI5"/>
<dbReference type="Proteomes" id="UP001139721">
    <property type="component" value="Unassembled WGS sequence"/>
</dbReference>
<dbReference type="SUPFAM" id="SSF53613">
    <property type="entry name" value="Ribokinase-like"/>
    <property type="match status" value="1"/>
</dbReference>
<dbReference type="Pfam" id="PF00294">
    <property type="entry name" value="PfkB"/>
    <property type="match status" value="1"/>
</dbReference>
<sequence length="349" mass="38370">MTNKKVEHIIFKVAFMEGFSHGANETNFFPHFMIKPIFCIGGANIDSKLKSSSALTLNTSNPVSSSTTYGGVARNVAENLANWTTNVYLQCVVGNDGHGVQLLDHMRRLGVHTEHCVVLSNKKTSHYYAILNQDGELFVALADMDIYDEVAPIHILPAWEFWNEQSLIFLDTNLPTELIRRALEKAAARKLTVCIDPVSVAKAKKLPDRLDSVFLIKTDRLEASALTNIPIRSLEDCFTAGRILQQRGIEHVVISLGKLGYVLINKTLEEYVPIRQVDGIVDISGAGDAFVAGILLGLQHNEPILQACQLGAAAAAYTTQSLHTVAQDISVSHLHSFINNQKVSHEIMG</sequence>
<dbReference type="PANTHER" id="PTHR10584:SF166">
    <property type="entry name" value="RIBOKINASE"/>
    <property type="match status" value="1"/>
</dbReference>
<dbReference type="InterPro" id="IPR029056">
    <property type="entry name" value="Ribokinase-like"/>
</dbReference>
<feature type="domain" description="Carbohydrate kinase PfkB" evidence="3">
    <location>
        <begin position="37"/>
        <end position="324"/>
    </location>
</feature>
<proteinExistence type="predicted"/>
<dbReference type="RefSeq" id="WP_250419880.1">
    <property type="nucleotide sequence ID" value="NZ_JAJKBJ010000001.1"/>
</dbReference>
<organism evidence="4 5">
    <name type="scientific">Legionella maioricensis</name>
    <dbReference type="NCBI Taxonomy" id="2896528"/>
    <lineage>
        <taxon>Bacteria</taxon>
        <taxon>Pseudomonadati</taxon>
        <taxon>Pseudomonadota</taxon>
        <taxon>Gammaproteobacteria</taxon>
        <taxon>Legionellales</taxon>
        <taxon>Legionellaceae</taxon>
        <taxon>Legionella</taxon>
    </lineage>
</organism>
<comment type="caution">
    <text evidence="4">The sequence shown here is derived from an EMBL/GenBank/DDBJ whole genome shotgun (WGS) entry which is preliminary data.</text>
</comment>
<keyword evidence="1" id="KW-0808">Transferase</keyword>